<proteinExistence type="predicted"/>
<feature type="compositionally biased region" description="Low complexity" evidence="1">
    <location>
        <begin position="106"/>
        <end position="116"/>
    </location>
</feature>
<comment type="caution">
    <text evidence="2">The sequence shown here is derived from an EMBL/GenBank/DDBJ whole genome shotgun (WGS) entry which is preliminary data.</text>
</comment>
<gene>
    <name evidence="2" type="ORF">E3P90_02295</name>
</gene>
<sequence>MQLFVEQAKKSAEIDSNSVIRSHPRPPNEAAAFSKYHESHHLATCPYYPESKNLTGNEEIDYSPISPRATTYDQLTRKLRSSSISRRGSQIKSLSFGKAPQRRNSVHSTTSSTVISPTLGYKEDYGCADRYSGKLYK</sequence>
<accession>A0A4T0HBY1</accession>
<feature type="region of interest" description="Disordered" evidence="1">
    <location>
        <begin position="80"/>
        <end position="116"/>
    </location>
</feature>
<evidence type="ECO:0000313" key="3">
    <source>
        <dbReference type="Proteomes" id="UP000306954"/>
    </source>
</evidence>
<evidence type="ECO:0000313" key="2">
    <source>
        <dbReference type="EMBL" id="TIB11696.1"/>
    </source>
</evidence>
<protein>
    <submittedName>
        <fullName evidence="2">Uncharacterized protein</fullName>
    </submittedName>
</protein>
<dbReference type="EMBL" id="SPOF01000022">
    <property type="protein sequence ID" value="TIB11696.1"/>
    <property type="molecule type" value="Genomic_DNA"/>
</dbReference>
<organism evidence="2 3">
    <name type="scientific">Wallemia ichthyophaga</name>
    <dbReference type="NCBI Taxonomy" id="245174"/>
    <lineage>
        <taxon>Eukaryota</taxon>
        <taxon>Fungi</taxon>
        <taxon>Dikarya</taxon>
        <taxon>Basidiomycota</taxon>
        <taxon>Wallemiomycotina</taxon>
        <taxon>Wallemiomycetes</taxon>
        <taxon>Wallemiales</taxon>
        <taxon>Wallemiaceae</taxon>
        <taxon>Wallemia</taxon>
    </lineage>
</organism>
<feature type="compositionally biased region" description="Low complexity" evidence="1">
    <location>
        <begin position="81"/>
        <end position="93"/>
    </location>
</feature>
<dbReference type="AlphaFoldDB" id="A0A4T0HBY1"/>
<evidence type="ECO:0000256" key="1">
    <source>
        <dbReference type="SAM" id="MobiDB-lite"/>
    </source>
</evidence>
<name>A0A4T0HBY1_WALIC</name>
<reference evidence="2 3" key="1">
    <citation type="submission" date="2019-03" db="EMBL/GenBank/DDBJ databases">
        <title>Sequencing 23 genomes of Wallemia ichthyophaga.</title>
        <authorList>
            <person name="Gostincar C."/>
        </authorList>
    </citation>
    <scope>NUCLEOTIDE SEQUENCE [LARGE SCALE GENOMIC DNA]</scope>
    <source>
        <strain evidence="2 3">EXF-8621</strain>
    </source>
</reference>
<dbReference type="Proteomes" id="UP000306954">
    <property type="component" value="Unassembled WGS sequence"/>
</dbReference>